<dbReference type="Gene3D" id="2.10.25.160">
    <property type="entry name" value="Granulin"/>
    <property type="match status" value="1"/>
</dbReference>
<name>A0A8X6HYD6_TRICU</name>
<comment type="subcellular location">
    <subcellularLocation>
        <location evidence="1">Secreted</location>
    </subcellularLocation>
</comment>
<evidence type="ECO:0000259" key="5">
    <source>
        <dbReference type="SMART" id="SM00277"/>
    </source>
</evidence>
<proteinExistence type="inferred from homology"/>
<dbReference type="Proteomes" id="UP000887116">
    <property type="component" value="Unassembled WGS sequence"/>
</dbReference>
<protein>
    <submittedName>
        <fullName evidence="6">Progranulin</fullName>
    </submittedName>
</protein>
<dbReference type="OrthoDB" id="6431060at2759"/>
<dbReference type="PANTHER" id="PTHR12274">
    <property type="entry name" value="GRANULIN"/>
    <property type="match status" value="1"/>
</dbReference>
<evidence type="ECO:0000256" key="2">
    <source>
        <dbReference type="ARBA" id="ARBA00010093"/>
    </source>
</evidence>
<keyword evidence="7" id="KW-1185">Reference proteome</keyword>
<organism evidence="6 7">
    <name type="scientific">Trichonephila clavata</name>
    <name type="common">Joro spider</name>
    <name type="synonym">Nephila clavata</name>
    <dbReference type="NCBI Taxonomy" id="2740835"/>
    <lineage>
        <taxon>Eukaryota</taxon>
        <taxon>Metazoa</taxon>
        <taxon>Ecdysozoa</taxon>
        <taxon>Arthropoda</taxon>
        <taxon>Chelicerata</taxon>
        <taxon>Arachnida</taxon>
        <taxon>Araneae</taxon>
        <taxon>Araneomorphae</taxon>
        <taxon>Entelegynae</taxon>
        <taxon>Araneoidea</taxon>
        <taxon>Nephilidae</taxon>
        <taxon>Trichonephila</taxon>
    </lineage>
</organism>
<comment type="similarity">
    <text evidence="2">Belongs to the granulin family.</text>
</comment>
<evidence type="ECO:0000313" key="7">
    <source>
        <dbReference type="Proteomes" id="UP000887116"/>
    </source>
</evidence>
<accession>A0A8X6HYD6</accession>
<dbReference type="InterPro" id="IPR039036">
    <property type="entry name" value="Granulin_fam"/>
</dbReference>
<dbReference type="InterPro" id="IPR000118">
    <property type="entry name" value="Granulin"/>
</dbReference>
<dbReference type="EMBL" id="BMAO01022719">
    <property type="protein sequence ID" value="GFQ83852.1"/>
    <property type="molecule type" value="Genomic_DNA"/>
</dbReference>
<dbReference type="InterPro" id="IPR037277">
    <property type="entry name" value="Granulin_sf"/>
</dbReference>
<evidence type="ECO:0000256" key="3">
    <source>
        <dbReference type="ARBA" id="ARBA00022525"/>
    </source>
</evidence>
<evidence type="ECO:0000313" key="6">
    <source>
        <dbReference type="EMBL" id="GFQ83852.1"/>
    </source>
</evidence>
<gene>
    <name evidence="6" type="primary">GRN</name>
    <name evidence="6" type="ORF">TNCT_171531</name>
</gene>
<dbReference type="AlphaFoldDB" id="A0A8X6HYD6"/>
<evidence type="ECO:0000256" key="4">
    <source>
        <dbReference type="ARBA" id="ARBA00023157"/>
    </source>
</evidence>
<keyword evidence="4" id="KW-1015">Disulfide bond</keyword>
<dbReference type="SMART" id="SM00277">
    <property type="entry name" value="GRAN"/>
    <property type="match status" value="1"/>
</dbReference>
<evidence type="ECO:0000256" key="1">
    <source>
        <dbReference type="ARBA" id="ARBA00004613"/>
    </source>
</evidence>
<keyword evidence="3" id="KW-0964">Secreted</keyword>
<dbReference type="SUPFAM" id="SSF57277">
    <property type="entry name" value="Granulin repeat"/>
    <property type="match status" value="1"/>
</dbReference>
<dbReference type="PANTHER" id="PTHR12274:SF3">
    <property type="entry name" value="PROGRANULIN"/>
    <property type="match status" value="1"/>
</dbReference>
<sequence>MSQKPLRSTSKAALKVKHITYHSRSSSQSAAGIRANAPGVACDTQCKYGCCSYNNGVFCDDGTECCKEHQTCMPDVNMCLGIEDTGNGSFSLYSEKTTPVGGLLCPETATACSRGCCPHTNAVCCNDEHSCCPAGFECSLNGCVSNEMDNSTFLRKSIATQDPENTDWEKKLKDMKIQICPDKLHLCSASADCCRRDDGTWDCCPKVLNLKGECCTQYGYYRVCCFDLAPKCHWWGCWFS</sequence>
<dbReference type="Pfam" id="PF00396">
    <property type="entry name" value="Granulin"/>
    <property type="match status" value="2"/>
</dbReference>
<feature type="domain" description="Granulins" evidence="5">
    <location>
        <begin position="105"/>
        <end position="143"/>
    </location>
</feature>
<reference evidence="6" key="1">
    <citation type="submission" date="2020-07" db="EMBL/GenBank/DDBJ databases">
        <title>Multicomponent nature underlies the extraordinary mechanical properties of spider dragline silk.</title>
        <authorList>
            <person name="Kono N."/>
            <person name="Nakamura H."/>
            <person name="Mori M."/>
            <person name="Yoshida Y."/>
            <person name="Ohtoshi R."/>
            <person name="Malay A.D."/>
            <person name="Moran D.A.P."/>
            <person name="Tomita M."/>
            <person name="Numata K."/>
            <person name="Arakawa K."/>
        </authorList>
    </citation>
    <scope>NUCLEOTIDE SEQUENCE</scope>
</reference>
<comment type="caution">
    <text evidence="6">The sequence shown here is derived from an EMBL/GenBank/DDBJ whole genome shotgun (WGS) entry which is preliminary data.</text>
</comment>
<dbReference type="GO" id="GO:0005576">
    <property type="term" value="C:extracellular region"/>
    <property type="evidence" value="ECO:0007669"/>
    <property type="project" value="UniProtKB-SubCell"/>
</dbReference>